<feature type="compositionally biased region" description="Low complexity" evidence="1">
    <location>
        <begin position="202"/>
        <end position="211"/>
    </location>
</feature>
<feature type="compositionally biased region" description="Pro residues" evidence="1">
    <location>
        <begin position="92"/>
        <end position="108"/>
    </location>
</feature>
<feature type="compositionally biased region" description="Basic and acidic residues" evidence="1">
    <location>
        <begin position="76"/>
        <end position="89"/>
    </location>
</feature>
<protein>
    <submittedName>
        <fullName evidence="2">Uncharacterized protein</fullName>
    </submittedName>
</protein>
<evidence type="ECO:0000313" key="3">
    <source>
        <dbReference type="Proteomes" id="UP000013827"/>
    </source>
</evidence>
<dbReference type="Proteomes" id="UP000013827">
    <property type="component" value="Unassembled WGS sequence"/>
</dbReference>
<feature type="compositionally biased region" description="Low complexity" evidence="1">
    <location>
        <begin position="1"/>
        <end position="20"/>
    </location>
</feature>
<evidence type="ECO:0000256" key="1">
    <source>
        <dbReference type="SAM" id="MobiDB-lite"/>
    </source>
</evidence>
<evidence type="ECO:0000313" key="2">
    <source>
        <dbReference type="EnsemblProtists" id="EOD06177"/>
    </source>
</evidence>
<name>A0A0D3I4J2_EMIH1</name>
<dbReference type="PaxDb" id="2903-EOD06177"/>
<keyword evidence="3" id="KW-1185">Reference proteome</keyword>
<reference evidence="3" key="1">
    <citation type="journal article" date="2013" name="Nature">
        <title>Pan genome of the phytoplankton Emiliania underpins its global distribution.</title>
        <authorList>
            <person name="Read B.A."/>
            <person name="Kegel J."/>
            <person name="Klute M.J."/>
            <person name="Kuo A."/>
            <person name="Lefebvre S.C."/>
            <person name="Maumus F."/>
            <person name="Mayer C."/>
            <person name="Miller J."/>
            <person name="Monier A."/>
            <person name="Salamov A."/>
            <person name="Young J."/>
            <person name="Aguilar M."/>
            <person name="Claverie J.M."/>
            <person name="Frickenhaus S."/>
            <person name="Gonzalez K."/>
            <person name="Herman E.K."/>
            <person name="Lin Y.C."/>
            <person name="Napier J."/>
            <person name="Ogata H."/>
            <person name="Sarno A.F."/>
            <person name="Shmutz J."/>
            <person name="Schroeder D."/>
            <person name="de Vargas C."/>
            <person name="Verret F."/>
            <person name="von Dassow P."/>
            <person name="Valentin K."/>
            <person name="Van de Peer Y."/>
            <person name="Wheeler G."/>
            <person name="Dacks J.B."/>
            <person name="Delwiche C.F."/>
            <person name="Dyhrman S.T."/>
            <person name="Glockner G."/>
            <person name="John U."/>
            <person name="Richards T."/>
            <person name="Worden A.Z."/>
            <person name="Zhang X."/>
            <person name="Grigoriev I.V."/>
            <person name="Allen A.E."/>
            <person name="Bidle K."/>
            <person name="Borodovsky M."/>
            <person name="Bowler C."/>
            <person name="Brownlee C."/>
            <person name="Cock J.M."/>
            <person name="Elias M."/>
            <person name="Gladyshev V.N."/>
            <person name="Groth M."/>
            <person name="Guda C."/>
            <person name="Hadaegh A."/>
            <person name="Iglesias-Rodriguez M.D."/>
            <person name="Jenkins J."/>
            <person name="Jones B.M."/>
            <person name="Lawson T."/>
            <person name="Leese F."/>
            <person name="Lindquist E."/>
            <person name="Lobanov A."/>
            <person name="Lomsadze A."/>
            <person name="Malik S.B."/>
            <person name="Marsh M.E."/>
            <person name="Mackinder L."/>
            <person name="Mock T."/>
            <person name="Mueller-Roeber B."/>
            <person name="Pagarete A."/>
            <person name="Parker M."/>
            <person name="Probert I."/>
            <person name="Quesneville H."/>
            <person name="Raines C."/>
            <person name="Rensing S.A."/>
            <person name="Riano-Pachon D.M."/>
            <person name="Richier S."/>
            <person name="Rokitta S."/>
            <person name="Shiraiwa Y."/>
            <person name="Soanes D.M."/>
            <person name="van der Giezen M."/>
            <person name="Wahlund T.M."/>
            <person name="Williams B."/>
            <person name="Wilson W."/>
            <person name="Wolfe G."/>
            <person name="Wurch L.L."/>
        </authorList>
    </citation>
    <scope>NUCLEOTIDE SEQUENCE</scope>
</reference>
<feature type="compositionally biased region" description="Basic residues" evidence="1">
    <location>
        <begin position="21"/>
        <end position="39"/>
    </location>
</feature>
<organism evidence="2 3">
    <name type="scientific">Emiliania huxleyi (strain CCMP1516)</name>
    <dbReference type="NCBI Taxonomy" id="280463"/>
    <lineage>
        <taxon>Eukaryota</taxon>
        <taxon>Haptista</taxon>
        <taxon>Haptophyta</taxon>
        <taxon>Prymnesiophyceae</taxon>
        <taxon>Isochrysidales</taxon>
        <taxon>Noelaerhabdaceae</taxon>
        <taxon>Emiliania</taxon>
    </lineage>
</organism>
<dbReference type="AlphaFoldDB" id="A0A0D3I4J2"/>
<feature type="region of interest" description="Disordered" evidence="1">
    <location>
        <begin position="202"/>
        <end position="226"/>
    </location>
</feature>
<feature type="compositionally biased region" description="Low complexity" evidence="1">
    <location>
        <begin position="40"/>
        <end position="49"/>
    </location>
</feature>
<sequence>MAGAAARRVVGARARQQQQQPRRRRRSVRRRRPPHRRTRAPVLPLAQRRALPRPRARLGGAGVAGAGARATHRRGDRPAGDALRADARHPQLGPPNEPRLPATPPRPQLPVDAARPLPEVRRGAAGPPGRRLDGRGRRRADEHLAARLAALLAPPQSVFAPVFPARPQPHLACGQRRRGGAAAEGASPHALRLAQARLAAARPATAAPRAQAARRRRPPLDPVLPLAALRGGGRRRAGRRRAGAEPCPLVCVA</sequence>
<dbReference type="EnsemblProtists" id="EOD06177">
    <property type="protein sequence ID" value="EOD06177"/>
    <property type="gene ID" value="EMIHUDRAFT_465935"/>
</dbReference>
<feature type="region of interest" description="Disordered" evidence="1">
    <location>
        <begin position="1"/>
        <end position="136"/>
    </location>
</feature>
<reference evidence="2" key="2">
    <citation type="submission" date="2024-10" db="UniProtKB">
        <authorList>
            <consortium name="EnsemblProtists"/>
        </authorList>
    </citation>
    <scope>IDENTIFICATION</scope>
</reference>
<proteinExistence type="predicted"/>
<accession>A0A0D3I4J2</accession>